<dbReference type="InterPro" id="IPR011990">
    <property type="entry name" value="TPR-like_helical_dom_sf"/>
</dbReference>
<proteinExistence type="inferred from homology"/>
<evidence type="ECO:0000256" key="2">
    <source>
        <dbReference type="ARBA" id="ARBA00006275"/>
    </source>
</evidence>
<evidence type="ECO:0000313" key="9">
    <source>
        <dbReference type="Proteomes" id="UP000192277"/>
    </source>
</evidence>
<protein>
    <recommendedName>
        <fullName evidence="10">RagB/SusD domain-containing protein</fullName>
    </recommendedName>
</protein>
<comment type="caution">
    <text evidence="8">The sequence shown here is derived from an EMBL/GenBank/DDBJ whole genome shotgun (WGS) entry which is preliminary data.</text>
</comment>
<accession>A0ABX3NVI4</accession>
<dbReference type="EMBL" id="LWBO01000018">
    <property type="protein sequence ID" value="OQP45986.1"/>
    <property type="molecule type" value="Genomic_DNA"/>
</dbReference>
<evidence type="ECO:0000256" key="3">
    <source>
        <dbReference type="ARBA" id="ARBA00022729"/>
    </source>
</evidence>
<reference evidence="8 9" key="1">
    <citation type="submission" date="2016-04" db="EMBL/GenBank/DDBJ databases">
        <authorList>
            <person name="Chen L."/>
            <person name="Zhuang W."/>
            <person name="Wang G."/>
        </authorList>
    </citation>
    <scope>NUCLEOTIDE SEQUENCE [LARGE SCALE GENOMIC DNA]</scope>
    <source>
        <strain evidence="9">GR20</strain>
    </source>
</reference>
<feature type="domain" description="RagB/SusD" evidence="6">
    <location>
        <begin position="274"/>
        <end position="467"/>
    </location>
</feature>
<dbReference type="PROSITE" id="PS51257">
    <property type="entry name" value="PROKAR_LIPOPROTEIN"/>
    <property type="match status" value="1"/>
</dbReference>
<comment type="similarity">
    <text evidence="2">Belongs to the SusD family.</text>
</comment>
<dbReference type="RefSeq" id="WP_014221132.1">
    <property type="nucleotide sequence ID" value="NZ_LWBO01000018.1"/>
</dbReference>
<dbReference type="SUPFAM" id="SSF48452">
    <property type="entry name" value="TPR-like"/>
    <property type="match status" value="1"/>
</dbReference>
<name>A0ABX3NVI4_9BACT</name>
<dbReference type="InterPro" id="IPR033985">
    <property type="entry name" value="SusD-like_N"/>
</dbReference>
<keyword evidence="5" id="KW-0998">Cell outer membrane</keyword>
<sequence>MYSHSYKYFFVIGILTFLLLSCKKFVQVEPPITNPTSNSVYQNDATAIAVLSSIYNQMQFNGIAGGTQSISTLTALNSDELKNYSVDLLLSQSYSNALRNSSPVLFWNNLYNFIYISNAAIEGINKSTTLSSAVKQQLLGEAKFLRGFFYFYLVNLYGDVPLLLTTDYRINAKASREDTDKVYEQIINDLKEAEDLLNDNYVGLDAILTTTERIRPNKASASAMLARVYLYTGNWAESENEATKVINNTRYSLVSNLNNVFKKNSTEAIWQIQPVNPQFNTLDAAAYILTSEPGSNNYFALTNNLVSSFDDVDARKSNWIKSFTVGAKTYYYAFKYQVNAAQPSSEYAMVIRLAEVYLIRAEARARQEKVGDAQSDLNAVRARAKLPGTTANTKDLLIVALEKERELELFTEWGHRWFDIKRLGRASAIMSVITPQKGGVWSDNWKLYPIPQSEILLNKNLTQNDGY</sequence>
<evidence type="ECO:0000259" key="6">
    <source>
        <dbReference type="Pfam" id="PF07980"/>
    </source>
</evidence>
<evidence type="ECO:0000256" key="5">
    <source>
        <dbReference type="ARBA" id="ARBA00023237"/>
    </source>
</evidence>
<keyword evidence="3" id="KW-0732">Signal</keyword>
<evidence type="ECO:0000259" key="7">
    <source>
        <dbReference type="Pfam" id="PF14322"/>
    </source>
</evidence>
<keyword evidence="9" id="KW-1185">Reference proteome</keyword>
<dbReference type="InterPro" id="IPR012944">
    <property type="entry name" value="SusD_RagB_dom"/>
</dbReference>
<keyword evidence="4" id="KW-0472">Membrane</keyword>
<evidence type="ECO:0000256" key="1">
    <source>
        <dbReference type="ARBA" id="ARBA00004442"/>
    </source>
</evidence>
<dbReference type="Gene3D" id="1.25.40.390">
    <property type="match status" value="1"/>
</dbReference>
<dbReference type="Pfam" id="PF07980">
    <property type="entry name" value="SusD_RagB"/>
    <property type="match status" value="1"/>
</dbReference>
<evidence type="ECO:0008006" key="10">
    <source>
        <dbReference type="Google" id="ProtNLM"/>
    </source>
</evidence>
<comment type="subcellular location">
    <subcellularLocation>
        <location evidence="1">Cell outer membrane</location>
    </subcellularLocation>
</comment>
<dbReference type="CDD" id="cd08977">
    <property type="entry name" value="SusD"/>
    <property type="match status" value="1"/>
</dbReference>
<organism evidence="8 9">
    <name type="scientific">Niastella koreensis</name>
    <dbReference type="NCBI Taxonomy" id="354356"/>
    <lineage>
        <taxon>Bacteria</taxon>
        <taxon>Pseudomonadati</taxon>
        <taxon>Bacteroidota</taxon>
        <taxon>Chitinophagia</taxon>
        <taxon>Chitinophagales</taxon>
        <taxon>Chitinophagaceae</taxon>
        <taxon>Niastella</taxon>
    </lineage>
</organism>
<dbReference type="Proteomes" id="UP000192277">
    <property type="component" value="Unassembled WGS sequence"/>
</dbReference>
<feature type="domain" description="SusD-like N-terminal" evidence="7">
    <location>
        <begin position="72"/>
        <end position="230"/>
    </location>
</feature>
<evidence type="ECO:0000256" key="4">
    <source>
        <dbReference type="ARBA" id="ARBA00023136"/>
    </source>
</evidence>
<dbReference type="Pfam" id="PF14322">
    <property type="entry name" value="SusD-like_3"/>
    <property type="match status" value="1"/>
</dbReference>
<evidence type="ECO:0000313" key="8">
    <source>
        <dbReference type="EMBL" id="OQP45986.1"/>
    </source>
</evidence>
<gene>
    <name evidence="8" type="ORF">A4D02_32870</name>
</gene>